<reference evidence="2 3" key="1">
    <citation type="journal article" date="2003" name="Proc. Natl. Acad. Sci. U.S.A.">
        <title>The genome sequence of Clostridium tetani, the causative agent of tetanus disease.</title>
        <authorList>
            <person name="Brueggemann H."/>
            <person name="Baumer S."/>
            <person name="Fricke W.F."/>
            <person name="Wiezer A."/>
            <person name="Liesegang H."/>
            <person name="Decker I."/>
            <person name="Herzberg C."/>
            <person name="Martinez-Arias R."/>
            <person name="Merkl R."/>
            <person name="Henne A."/>
            <person name="Gottschalk G."/>
        </authorList>
    </citation>
    <scope>NUCLEOTIDE SEQUENCE [LARGE SCALE GENOMIC DNA]</scope>
    <source>
        <strain evidence="3">Massachusetts / E88</strain>
    </source>
</reference>
<evidence type="ECO:0000313" key="3">
    <source>
        <dbReference type="Proteomes" id="UP000001412"/>
    </source>
</evidence>
<keyword evidence="1" id="KW-0812">Transmembrane</keyword>
<proteinExistence type="predicted"/>
<keyword evidence="1" id="KW-1133">Transmembrane helix</keyword>
<dbReference type="Proteomes" id="UP000001412">
    <property type="component" value="Chromosome"/>
</dbReference>
<organism evidence="2 3">
    <name type="scientific">Clostridium tetani (strain Massachusetts / E88)</name>
    <dbReference type="NCBI Taxonomy" id="212717"/>
    <lineage>
        <taxon>Bacteria</taxon>
        <taxon>Bacillati</taxon>
        <taxon>Bacillota</taxon>
        <taxon>Clostridia</taxon>
        <taxon>Eubacteriales</taxon>
        <taxon>Clostridiaceae</taxon>
        <taxon>Clostridium</taxon>
    </lineage>
</organism>
<gene>
    <name evidence="2" type="ordered locus">CTC_00644</name>
</gene>
<dbReference type="AlphaFoldDB" id="Q897T3"/>
<name>Q897T3_CLOTE</name>
<keyword evidence="3" id="KW-1185">Reference proteome</keyword>
<sequence>MMKNKRFYILLIILSLVSLYFYYAKSNKFVKTYTGIKCRINDEIYEEKVLVKFEGKYKKKPFSNDIFKGNLLINDTVLNDIELEFHYNHQASIRYDNNKGDFLEHYGWIAMDKDKDYLTILLPEIKEDNADTSNHWQYKNGLIISAPANTKKEAIENANKLLYLKQ</sequence>
<feature type="transmembrane region" description="Helical" evidence="1">
    <location>
        <begin position="7"/>
        <end position="24"/>
    </location>
</feature>
<dbReference type="EMBL" id="AE015927">
    <property type="protein sequence ID" value="AAO35253.1"/>
    <property type="molecule type" value="Genomic_DNA"/>
</dbReference>
<evidence type="ECO:0000256" key="1">
    <source>
        <dbReference type="SAM" id="Phobius"/>
    </source>
</evidence>
<dbReference type="KEGG" id="ctc:CTC_00644"/>
<evidence type="ECO:0000313" key="2">
    <source>
        <dbReference type="EMBL" id="AAO35253.1"/>
    </source>
</evidence>
<dbReference type="HOGENOM" id="CLU_1616186_0_0_9"/>
<keyword evidence="1" id="KW-0472">Membrane</keyword>
<protein>
    <submittedName>
        <fullName evidence="2">Uncharacterized protein</fullName>
    </submittedName>
</protein>
<accession>Q897T3</accession>